<evidence type="ECO:0000256" key="2">
    <source>
        <dbReference type="ARBA" id="ARBA00005147"/>
    </source>
</evidence>
<feature type="coiled-coil region" evidence="5">
    <location>
        <begin position="805"/>
        <end position="832"/>
    </location>
</feature>
<dbReference type="PANTHER" id="PTHR45958:SF12">
    <property type="entry name" value="OS01G0948500 PROTEIN"/>
    <property type="match status" value="1"/>
</dbReference>
<evidence type="ECO:0000256" key="3">
    <source>
        <dbReference type="ARBA" id="ARBA00023002"/>
    </source>
</evidence>
<dbReference type="EMBL" id="CM010723">
    <property type="protein sequence ID" value="RZC77558.1"/>
    <property type="molecule type" value="Genomic_DNA"/>
</dbReference>
<dbReference type="Gene3D" id="3.30.43.10">
    <property type="entry name" value="Uridine Diphospho-n-acetylenolpyruvylglucosamine Reductase, domain 2"/>
    <property type="match status" value="1"/>
</dbReference>
<dbReference type="Pfam" id="PF01565">
    <property type="entry name" value="FAD_binding_4"/>
    <property type="match status" value="1"/>
</dbReference>
<dbReference type="InterPro" id="IPR016024">
    <property type="entry name" value="ARM-type_fold"/>
</dbReference>
<dbReference type="STRING" id="3469.A0A4Y7KZE7"/>
<dbReference type="InterPro" id="IPR006094">
    <property type="entry name" value="Oxid_FAD_bind_N"/>
</dbReference>
<dbReference type="PROSITE" id="PS50176">
    <property type="entry name" value="ARM_REPEAT"/>
    <property type="match status" value="1"/>
</dbReference>
<keyword evidence="6" id="KW-0472">Membrane</keyword>
<dbReference type="Pfam" id="PF04030">
    <property type="entry name" value="ALO"/>
    <property type="match status" value="1"/>
</dbReference>
<dbReference type="SUPFAM" id="SSF56176">
    <property type="entry name" value="FAD-binding/transporter-associated domain-like"/>
    <property type="match status" value="1"/>
</dbReference>
<organism evidence="8 9">
    <name type="scientific">Papaver somniferum</name>
    <name type="common">Opium poppy</name>
    <dbReference type="NCBI Taxonomy" id="3469"/>
    <lineage>
        <taxon>Eukaryota</taxon>
        <taxon>Viridiplantae</taxon>
        <taxon>Streptophyta</taxon>
        <taxon>Embryophyta</taxon>
        <taxon>Tracheophyta</taxon>
        <taxon>Spermatophyta</taxon>
        <taxon>Magnoliopsida</taxon>
        <taxon>Ranunculales</taxon>
        <taxon>Papaveraceae</taxon>
        <taxon>Papaveroideae</taxon>
        <taxon>Papaver</taxon>
    </lineage>
</organism>
<keyword evidence="3" id="KW-0560">Oxidoreductase</keyword>
<keyword evidence="9" id="KW-1185">Reference proteome</keyword>
<evidence type="ECO:0000256" key="5">
    <source>
        <dbReference type="SAM" id="Coils"/>
    </source>
</evidence>
<keyword evidence="6" id="KW-0812">Transmembrane</keyword>
<feature type="domain" description="FAD-binding PCMH-type" evidence="7">
    <location>
        <begin position="118"/>
        <end position="289"/>
    </location>
</feature>
<dbReference type="InterPro" id="IPR016169">
    <property type="entry name" value="FAD-bd_PCMH_sub2"/>
</dbReference>
<evidence type="ECO:0000256" key="1">
    <source>
        <dbReference type="ARBA" id="ARBA00001974"/>
    </source>
</evidence>
<dbReference type="PROSITE" id="PS51387">
    <property type="entry name" value="FAD_PCMH"/>
    <property type="match status" value="1"/>
</dbReference>
<keyword evidence="6" id="KW-1133">Transmembrane helix</keyword>
<dbReference type="GO" id="GO:0016020">
    <property type="term" value="C:membrane"/>
    <property type="evidence" value="ECO:0007669"/>
    <property type="project" value="InterPro"/>
</dbReference>
<dbReference type="GO" id="GO:0019853">
    <property type="term" value="P:L-ascorbic acid biosynthetic process"/>
    <property type="evidence" value="ECO:0007669"/>
    <property type="project" value="UniProtKB-UniPathway"/>
</dbReference>
<dbReference type="PANTHER" id="PTHR45958">
    <property type="entry name" value="RING-TYPE E3 UBIQUITIN TRANSFERASE"/>
    <property type="match status" value="1"/>
</dbReference>
<dbReference type="NCBIfam" id="TIGR01676">
    <property type="entry name" value="GLDHase"/>
    <property type="match status" value="1"/>
</dbReference>
<dbReference type="UniPathway" id="UPA00132"/>
<dbReference type="Proteomes" id="UP000316621">
    <property type="component" value="Chromosome 9"/>
</dbReference>
<dbReference type="GO" id="GO:0003885">
    <property type="term" value="F:D-arabinono-1,4-lactone oxidase activity"/>
    <property type="evidence" value="ECO:0007669"/>
    <property type="project" value="InterPro"/>
</dbReference>
<dbReference type="InterPro" id="IPR000225">
    <property type="entry name" value="Armadillo"/>
</dbReference>
<evidence type="ECO:0000313" key="8">
    <source>
        <dbReference type="EMBL" id="RZC77558.1"/>
    </source>
</evidence>
<dbReference type="Gramene" id="RZC77558">
    <property type="protein sequence ID" value="RZC77558"/>
    <property type="gene ID" value="C5167_001702"/>
</dbReference>
<gene>
    <name evidence="8" type="ORF">C5167_001702</name>
</gene>
<dbReference type="SUPFAM" id="SSF48371">
    <property type="entry name" value="ARM repeat"/>
    <property type="match status" value="3"/>
</dbReference>
<proteinExistence type="predicted"/>
<feature type="coiled-coil region" evidence="5">
    <location>
        <begin position="699"/>
        <end position="726"/>
    </location>
</feature>
<feature type="transmembrane region" description="Helical" evidence="6">
    <location>
        <begin position="68"/>
        <end position="86"/>
    </location>
</feature>
<feature type="repeat" description="ARM" evidence="4">
    <location>
        <begin position="936"/>
        <end position="978"/>
    </location>
</feature>
<dbReference type="InterPro" id="IPR016167">
    <property type="entry name" value="FAD-bd_PCMH_sub1"/>
</dbReference>
<dbReference type="GO" id="GO:0016633">
    <property type="term" value="F:galactonolactone dehydrogenase activity"/>
    <property type="evidence" value="ECO:0007669"/>
    <property type="project" value="InterPro"/>
</dbReference>
<dbReference type="InterPro" id="IPR011989">
    <property type="entry name" value="ARM-like"/>
</dbReference>
<dbReference type="InterPro" id="IPR052608">
    <property type="entry name" value="U-box_domain_protein"/>
</dbReference>
<comment type="pathway">
    <text evidence="2">Cofactor biosynthesis; L-ascorbate biosynthesis.</text>
</comment>
<dbReference type="InterPro" id="IPR036318">
    <property type="entry name" value="FAD-bd_PCMH-like_sf"/>
</dbReference>
<sequence>MFRVLKLRRSTKTLLEYNNTTNSSSLQSITTQTSSSSFSPNPTTNFLRDFCTAPSSSTSAKDKEIRKYIGYGALTIGCGVATYYSFPFPKDAKHKKAQPFRYAPLPDDLHTVSNWSGTHEVQTRVFLQPENLEELEKIVKESNDKGQKIRPVGSGLSPNGIGLLRAGMVNLALMDKVLEVDKQKKTVRVQAGIRVQQLVDGIKEHGLTLQNFASIREQQIGGIVQVGAHGTGAKLPPIDEQVISMKLVTPAKGTIEISKEKDPELFYLARCGLGGLGVVAEVTLQCVDRQELVEHTFFQYDRDQEKPQVMTSLKLLKWLTDNKHLKYLWIPYSETVVVVTCNPVSKWRGPPKFKPKYGKDEALHVRDLYLELGKKYRIGETAAKSSEDEEPDINELSFTELRDKLLALDPLDTDHVIKVNQAEAEFWRKSEGYRVGWSDEILGFDCGGQQWVSENCFPAGSLAKPSMKDLEFMEELQKLVESKGIPAPAPIEQRWTARSKSLMSPASSSVEDDIFSWVGIIMYLPTSDPRQRKEITEEFLNYKLLTQKQLWDKYSAYEHWAKIEELNRRVSEILSNILESLQYSLMEKDIQPETGLFSEFSVYLERIIQVLNDLKDNNNINDTIPVCKIVELLGKELEKSFTLLDNSNEITSTTAKQIEEQTHNLGSCLGLLLLTIRHVGTEIREEIGVLHMEMMNVRFEEVSIENELEEEEVKEEAQNKDDKIEKIIFDFDDVVIQIKYGNDEELKFALLAFSTLVENRMIGNEWIVDQGVVPLLVKRLGSAKQDNRLSILLLLRSLAVENGVNKEKMADVESLTNLVKSLARNVEESREAVGLLLHLSEIVEVRRRIGRIKGCIIMLVALLNGENQVASCDAGKLLNALSSNTQDVLHMAEAGYFRPLVHHLKEGSDMSKILMATALSRMVLTDQSRASLGKEGSIAYLVKMFSSGKLEAKVSALGALQNLSTLAENVRRLVRSGIVPTLLNLLFSVTSVLMSLREPASAILARISQSESILINLDVAQQMLSLLTLSQSMVQYHLLCSLNSIASHSTASEVRDQLKENGAIQLLLPFLTENKTEIRMGSLNLLYNLTKDPPDDLTEQLGENYIKIIVNITSISTSESERAAAFGVLSNFPVPDKKATDILKKAHILPIMISFLNIHTKTSAPMNKWLLESMAGILIRFTVPSDKKLQQLSANEGIIPWLVMLLSIGSPIAKSKAATSLAQLSQNSLTLSKSKSPKWSCVPPPSEFCQIHDGYCCVKTSFCLVKSGAISPLVRILEGKERDADEAVLSALATMMQDEIWVKGSDEIAKASGVEALIRVLEIGTIKAQEKSVWMLERIFRVAAHRVKYGELARAILIDLAQNVTPKLKSKLAKILGHLELLQMQSSYF</sequence>
<protein>
    <recommendedName>
        <fullName evidence="7">FAD-binding PCMH-type domain-containing protein</fullName>
    </recommendedName>
</protein>
<name>A0A4Y7KZE7_PAPSO</name>
<evidence type="ECO:0000313" key="9">
    <source>
        <dbReference type="Proteomes" id="UP000316621"/>
    </source>
</evidence>
<dbReference type="InterPro" id="IPR007173">
    <property type="entry name" value="ALO_C"/>
</dbReference>
<dbReference type="InterPro" id="IPR010029">
    <property type="entry name" value="GL_DH"/>
</dbReference>
<comment type="cofactor">
    <cofactor evidence="1">
        <name>FAD</name>
        <dbReference type="ChEBI" id="CHEBI:57692"/>
    </cofactor>
</comment>
<dbReference type="GO" id="GO:0071949">
    <property type="term" value="F:FAD binding"/>
    <property type="evidence" value="ECO:0007669"/>
    <property type="project" value="InterPro"/>
</dbReference>
<dbReference type="InterPro" id="IPR016166">
    <property type="entry name" value="FAD-bd_PCMH"/>
</dbReference>
<keyword evidence="5" id="KW-0175">Coiled coil</keyword>
<reference evidence="8 9" key="1">
    <citation type="journal article" date="2018" name="Science">
        <title>The opium poppy genome and morphinan production.</title>
        <authorList>
            <person name="Guo L."/>
            <person name="Winzer T."/>
            <person name="Yang X."/>
            <person name="Li Y."/>
            <person name="Ning Z."/>
            <person name="He Z."/>
            <person name="Teodor R."/>
            <person name="Lu Y."/>
            <person name="Bowser T.A."/>
            <person name="Graham I.A."/>
            <person name="Ye K."/>
        </authorList>
    </citation>
    <scope>NUCLEOTIDE SEQUENCE [LARGE SCALE GENOMIC DNA]</scope>
    <source>
        <strain evidence="9">cv. HN1</strain>
        <tissue evidence="8">Leaves</tissue>
    </source>
</reference>
<evidence type="ECO:0000256" key="4">
    <source>
        <dbReference type="PROSITE-ProRule" id="PRU00259"/>
    </source>
</evidence>
<dbReference type="Gene3D" id="1.25.10.10">
    <property type="entry name" value="Leucine-rich Repeat Variant"/>
    <property type="match status" value="3"/>
</dbReference>
<evidence type="ECO:0000259" key="7">
    <source>
        <dbReference type="PROSITE" id="PS51387"/>
    </source>
</evidence>
<dbReference type="SMART" id="SM00185">
    <property type="entry name" value="ARM"/>
    <property type="match status" value="5"/>
</dbReference>
<accession>A0A4Y7KZE7</accession>
<evidence type="ECO:0000256" key="6">
    <source>
        <dbReference type="SAM" id="Phobius"/>
    </source>
</evidence>
<dbReference type="Gene3D" id="3.30.465.10">
    <property type="match status" value="1"/>
</dbReference>